<dbReference type="SUPFAM" id="SSF53659">
    <property type="entry name" value="Isocitrate/Isopropylmalate dehydrogenase-like"/>
    <property type="match status" value="1"/>
</dbReference>
<keyword evidence="1 4" id="KW-0808">Transferase</keyword>
<accession>A0A350HAG1</accession>
<dbReference type="Pfam" id="PF01515">
    <property type="entry name" value="PTA_PTB"/>
    <property type="match status" value="1"/>
</dbReference>
<evidence type="ECO:0000259" key="3">
    <source>
        <dbReference type="Pfam" id="PF01515"/>
    </source>
</evidence>
<dbReference type="GO" id="GO:0016746">
    <property type="term" value="F:acyltransferase activity"/>
    <property type="evidence" value="ECO:0007669"/>
    <property type="project" value="UniProtKB-KW"/>
</dbReference>
<name>A0A350HAG1_UNCW3</name>
<dbReference type="InterPro" id="IPR050500">
    <property type="entry name" value="Phos_Acetyltrans/Butyryltrans"/>
</dbReference>
<dbReference type="Proteomes" id="UP000264062">
    <property type="component" value="Unassembled WGS sequence"/>
</dbReference>
<dbReference type="Gene3D" id="3.40.718.10">
    <property type="entry name" value="Isopropylmalate Dehydrogenase"/>
    <property type="match status" value="1"/>
</dbReference>
<evidence type="ECO:0000313" key="4">
    <source>
        <dbReference type="EMBL" id="HAV92527.1"/>
    </source>
</evidence>
<organism evidence="4 5">
    <name type="scientific">candidate division WOR-3 bacterium</name>
    <dbReference type="NCBI Taxonomy" id="2052148"/>
    <lineage>
        <taxon>Bacteria</taxon>
        <taxon>Bacteria division WOR-3</taxon>
    </lineage>
</organism>
<comment type="caution">
    <text evidence="4">The sequence shown here is derived from an EMBL/GenBank/DDBJ whole genome shotgun (WGS) entry which is preliminary data.</text>
</comment>
<keyword evidence="2" id="KW-0012">Acyltransferase</keyword>
<protein>
    <submittedName>
        <fullName evidence="4">Phosphate butyryltransferase</fullName>
    </submittedName>
</protein>
<evidence type="ECO:0000313" key="5">
    <source>
        <dbReference type="Proteomes" id="UP000264062"/>
    </source>
</evidence>
<dbReference type="PANTHER" id="PTHR43356:SF2">
    <property type="entry name" value="PHOSPHATE ACETYLTRANSFERASE"/>
    <property type="match status" value="1"/>
</dbReference>
<evidence type="ECO:0000256" key="2">
    <source>
        <dbReference type="ARBA" id="ARBA00023315"/>
    </source>
</evidence>
<dbReference type="InterPro" id="IPR002505">
    <property type="entry name" value="PTA_PTB"/>
</dbReference>
<dbReference type="AlphaFoldDB" id="A0A350HAG1"/>
<gene>
    <name evidence="4" type="ORF">DCW38_05025</name>
</gene>
<reference evidence="4 5" key="1">
    <citation type="journal article" date="2018" name="Nat. Biotechnol.">
        <title>A standardized bacterial taxonomy based on genome phylogeny substantially revises the tree of life.</title>
        <authorList>
            <person name="Parks D.H."/>
            <person name="Chuvochina M."/>
            <person name="Waite D.W."/>
            <person name="Rinke C."/>
            <person name="Skarshewski A."/>
            <person name="Chaumeil P.A."/>
            <person name="Hugenholtz P."/>
        </authorList>
    </citation>
    <scope>NUCLEOTIDE SEQUENCE [LARGE SCALE GENOMIC DNA]</scope>
    <source>
        <strain evidence="4">UBA9956</strain>
    </source>
</reference>
<sequence>IDIINNAVKVMRTLGVDVPKVAVLAAIEKVNADMVETVDAALLSGMNKRGQIANCIIDGPLAFDVAISKESAHHKKVISEVAGDADILVVPDLACGNIMAKTMIYWTDCEFAGIIVGAKAPIVLISRSDNEKNKMMSIAFGASV</sequence>
<dbReference type="EMBL" id="DMZY01000148">
    <property type="protein sequence ID" value="HAV92527.1"/>
    <property type="molecule type" value="Genomic_DNA"/>
</dbReference>
<proteinExistence type="predicted"/>
<feature type="non-terminal residue" evidence="4">
    <location>
        <position position="1"/>
    </location>
</feature>
<dbReference type="PANTHER" id="PTHR43356">
    <property type="entry name" value="PHOSPHATE ACETYLTRANSFERASE"/>
    <property type="match status" value="1"/>
</dbReference>
<feature type="domain" description="Phosphate acetyl/butaryl transferase" evidence="3">
    <location>
        <begin position="2"/>
        <end position="140"/>
    </location>
</feature>
<evidence type="ECO:0000256" key="1">
    <source>
        <dbReference type="ARBA" id="ARBA00022679"/>
    </source>
</evidence>